<dbReference type="GO" id="GO:0071555">
    <property type="term" value="P:cell wall organization"/>
    <property type="evidence" value="ECO:0007669"/>
    <property type="project" value="UniProtKB-KW"/>
</dbReference>
<feature type="domain" description="LysM" evidence="6">
    <location>
        <begin position="213"/>
        <end position="257"/>
    </location>
</feature>
<dbReference type="SMART" id="SM00257">
    <property type="entry name" value="LysM"/>
    <property type="match status" value="2"/>
</dbReference>
<keyword evidence="3" id="KW-0961">Cell wall biogenesis/degradation</keyword>
<dbReference type="PANTHER" id="PTHR33734">
    <property type="entry name" value="LYSM DOMAIN-CONTAINING GPI-ANCHORED PROTEIN 2"/>
    <property type="match status" value="1"/>
</dbReference>
<feature type="domain" description="Peptidase C51" evidence="5">
    <location>
        <begin position="277"/>
        <end position="396"/>
    </location>
</feature>
<keyword evidence="1" id="KW-0732">Signal</keyword>
<dbReference type="Proteomes" id="UP000228775">
    <property type="component" value="Unassembled WGS sequence"/>
</dbReference>
<evidence type="ECO:0000313" key="8">
    <source>
        <dbReference type="Proteomes" id="UP000228775"/>
    </source>
</evidence>
<evidence type="ECO:0000256" key="4">
    <source>
        <dbReference type="SAM" id="Phobius"/>
    </source>
</evidence>
<gene>
    <name evidence="7" type="ORF">COS76_01620</name>
</gene>
<dbReference type="PANTHER" id="PTHR33734:SF22">
    <property type="entry name" value="MEMBRANE-BOUND LYTIC MUREIN TRANSGLYCOSYLASE D"/>
    <property type="match status" value="1"/>
</dbReference>
<keyword evidence="4" id="KW-0812">Transmembrane</keyword>
<evidence type="ECO:0000313" key="7">
    <source>
        <dbReference type="EMBL" id="PIU75282.1"/>
    </source>
</evidence>
<protein>
    <recommendedName>
        <fullName evidence="9">LysM domain-containing protein</fullName>
    </recommendedName>
</protein>
<reference evidence="8" key="1">
    <citation type="submission" date="2017-09" db="EMBL/GenBank/DDBJ databases">
        <title>Depth-based differentiation of microbial function through sediment-hosted aquifers and enrichment of novel symbionts in the deep terrestrial subsurface.</title>
        <authorList>
            <person name="Probst A.J."/>
            <person name="Ladd B."/>
            <person name="Jarett J.K."/>
            <person name="Geller-Mcgrath D.E."/>
            <person name="Sieber C.M.K."/>
            <person name="Emerson J.B."/>
            <person name="Anantharaman K."/>
            <person name="Thomas B.C."/>
            <person name="Malmstrom R."/>
            <person name="Stieglmeier M."/>
            <person name="Klingl A."/>
            <person name="Woyke T."/>
            <person name="Ryan C.M."/>
            <person name="Banfield J.F."/>
        </authorList>
    </citation>
    <scope>NUCLEOTIDE SEQUENCE [LARGE SCALE GENOMIC DNA]</scope>
</reference>
<evidence type="ECO:0000256" key="3">
    <source>
        <dbReference type="ARBA" id="ARBA00023316"/>
    </source>
</evidence>
<evidence type="ECO:0000259" key="5">
    <source>
        <dbReference type="PROSITE" id="PS50911"/>
    </source>
</evidence>
<dbReference type="Gene3D" id="3.90.1720.10">
    <property type="entry name" value="endopeptidase domain like (from Nostoc punctiforme)"/>
    <property type="match status" value="1"/>
</dbReference>
<name>A0A2M7AXD9_9BACT</name>
<accession>A0A2M7AXD9</accession>
<dbReference type="InterPro" id="IPR038765">
    <property type="entry name" value="Papain-like_cys_pep_sf"/>
</dbReference>
<dbReference type="AlphaFoldDB" id="A0A2M7AXD9"/>
<dbReference type="InterPro" id="IPR018392">
    <property type="entry name" value="LysM"/>
</dbReference>
<evidence type="ECO:0000256" key="2">
    <source>
        <dbReference type="ARBA" id="ARBA00022801"/>
    </source>
</evidence>
<evidence type="ECO:0000259" key="6">
    <source>
        <dbReference type="PROSITE" id="PS51782"/>
    </source>
</evidence>
<feature type="domain" description="LysM" evidence="6">
    <location>
        <begin position="163"/>
        <end position="207"/>
    </location>
</feature>
<dbReference type="GO" id="GO:0016787">
    <property type="term" value="F:hydrolase activity"/>
    <property type="evidence" value="ECO:0007669"/>
    <property type="project" value="UniProtKB-KW"/>
</dbReference>
<evidence type="ECO:0000256" key="1">
    <source>
        <dbReference type="ARBA" id="ARBA00022729"/>
    </source>
</evidence>
<proteinExistence type="predicted"/>
<dbReference type="SUPFAM" id="SSF54001">
    <property type="entry name" value="Cysteine proteinases"/>
    <property type="match status" value="1"/>
</dbReference>
<dbReference type="InterPro" id="IPR007921">
    <property type="entry name" value="CHAP_dom"/>
</dbReference>
<dbReference type="PROSITE" id="PS51782">
    <property type="entry name" value="LYSM"/>
    <property type="match status" value="2"/>
</dbReference>
<dbReference type="Pfam" id="PF01476">
    <property type="entry name" value="LysM"/>
    <property type="match status" value="2"/>
</dbReference>
<dbReference type="EMBL" id="PEVY01000035">
    <property type="protein sequence ID" value="PIU75282.1"/>
    <property type="molecule type" value="Genomic_DNA"/>
</dbReference>
<dbReference type="Gene3D" id="3.10.350.10">
    <property type="entry name" value="LysM domain"/>
    <property type="match status" value="2"/>
</dbReference>
<keyword evidence="4" id="KW-1133">Transmembrane helix</keyword>
<dbReference type="Pfam" id="PF05257">
    <property type="entry name" value="CHAP"/>
    <property type="match status" value="1"/>
</dbReference>
<keyword evidence="2" id="KW-0378">Hydrolase</keyword>
<sequence length="396" mass="43327">MSTNLQNHRPKVGFFSRLGSHGVISSWFRKLFSIIRTRKKGFVLGAVILFVGVLGLFLGINRHFWQVKALAQPESREQKFLFPTGNEGLIEESAEEGLAKPNLTVSSLIYGSMPGVYQIKNPDPFGEDQFDEIVEVAICQQSFLAASASPMAVVAQEKRNKIVEYQIKPGDTVSSIAMEFGLAPQSILWANNLSLTSVIKADQKLVILPVDGTQHTVGNNETVSAIAKKYKAKVDDIIVFNSLPADGQIKSGHELIIPGGIMPAAPVRTPLPSSRSLAIAVSGAITKFENGLKSHAYPFGYCTWYVAQRRYIPWSGNAISWLDNAKKYGFSTGKTPVAGAIIATKELPGSGHVAYVESVSADGKWITISEMNAPYWGKKTVRTLPTNYKNIRGYIY</sequence>
<feature type="transmembrane region" description="Helical" evidence="4">
    <location>
        <begin position="41"/>
        <end position="60"/>
    </location>
</feature>
<dbReference type="CDD" id="cd00118">
    <property type="entry name" value="LysM"/>
    <property type="match status" value="2"/>
</dbReference>
<organism evidence="7 8">
    <name type="scientific">Candidatus Portnoybacteria bacterium CG06_land_8_20_14_3_00_39_12</name>
    <dbReference type="NCBI Taxonomy" id="1974809"/>
    <lineage>
        <taxon>Bacteria</taxon>
        <taxon>Candidatus Portnoyibacteriota</taxon>
    </lineage>
</organism>
<evidence type="ECO:0008006" key="9">
    <source>
        <dbReference type="Google" id="ProtNLM"/>
    </source>
</evidence>
<dbReference type="InterPro" id="IPR036779">
    <property type="entry name" value="LysM_dom_sf"/>
</dbReference>
<comment type="caution">
    <text evidence="7">The sequence shown here is derived from an EMBL/GenBank/DDBJ whole genome shotgun (WGS) entry which is preliminary data.</text>
</comment>
<keyword evidence="4" id="KW-0472">Membrane</keyword>
<dbReference type="SUPFAM" id="SSF54106">
    <property type="entry name" value="LysM domain"/>
    <property type="match status" value="2"/>
</dbReference>
<dbReference type="PROSITE" id="PS50911">
    <property type="entry name" value="CHAP"/>
    <property type="match status" value="1"/>
</dbReference>